<protein>
    <submittedName>
        <fullName evidence="3">Transporter</fullName>
    </submittedName>
</protein>
<dbReference type="Proteomes" id="UP001317532">
    <property type="component" value="Chromosome"/>
</dbReference>
<dbReference type="AlphaFoldDB" id="A0AAN1XVX8"/>
<dbReference type="InterPro" id="IPR010131">
    <property type="entry name" value="MdtP/NodT-like"/>
</dbReference>
<dbReference type="KEGG" id="vab:WPS_07420"/>
<dbReference type="PANTHER" id="PTHR30203:SF24">
    <property type="entry name" value="BLR4935 PROTEIN"/>
    <property type="match status" value="1"/>
</dbReference>
<dbReference type="SUPFAM" id="SSF56954">
    <property type="entry name" value="Outer membrane efflux proteins (OEP)"/>
    <property type="match status" value="1"/>
</dbReference>
<dbReference type="Pfam" id="PF02321">
    <property type="entry name" value="OEP"/>
    <property type="match status" value="2"/>
</dbReference>
<evidence type="ECO:0000256" key="2">
    <source>
        <dbReference type="SAM" id="SignalP"/>
    </source>
</evidence>
<organism evidence="3 4">
    <name type="scientific">Vulcanimicrobium alpinum</name>
    <dbReference type="NCBI Taxonomy" id="3016050"/>
    <lineage>
        <taxon>Bacteria</taxon>
        <taxon>Bacillati</taxon>
        <taxon>Vulcanimicrobiota</taxon>
        <taxon>Vulcanimicrobiia</taxon>
        <taxon>Vulcanimicrobiales</taxon>
        <taxon>Vulcanimicrobiaceae</taxon>
        <taxon>Vulcanimicrobium</taxon>
    </lineage>
</organism>
<gene>
    <name evidence="3" type="ORF">WPS_07420</name>
</gene>
<accession>A0AAN1XVX8</accession>
<feature type="signal peptide" evidence="2">
    <location>
        <begin position="1"/>
        <end position="23"/>
    </location>
</feature>
<feature type="chain" id="PRO_5042964255" evidence="2">
    <location>
        <begin position="24"/>
        <end position="463"/>
    </location>
</feature>
<dbReference type="InterPro" id="IPR003423">
    <property type="entry name" value="OMP_efflux"/>
</dbReference>
<dbReference type="RefSeq" id="WP_317996503.1">
    <property type="nucleotide sequence ID" value="NZ_AP025523.1"/>
</dbReference>
<comment type="similarity">
    <text evidence="1">Belongs to the outer membrane factor (OMF) (TC 1.B.17) family.</text>
</comment>
<reference evidence="3 4" key="1">
    <citation type="journal article" date="2022" name="ISME Commun">
        <title>Vulcanimicrobium alpinus gen. nov. sp. nov., the first cultivated representative of the candidate phylum 'Eremiobacterota', is a metabolically versatile aerobic anoxygenic phototroph.</title>
        <authorList>
            <person name="Yabe S."/>
            <person name="Muto K."/>
            <person name="Abe K."/>
            <person name="Yokota A."/>
            <person name="Staudigel H."/>
            <person name="Tebo B.M."/>
        </authorList>
    </citation>
    <scope>NUCLEOTIDE SEQUENCE [LARGE SCALE GENOMIC DNA]</scope>
    <source>
        <strain evidence="3 4">WC8-2</strain>
    </source>
</reference>
<keyword evidence="2" id="KW-0732">Signal</keyword>
<dbReference type="PANTHER" id="PTHR30203">
    <property type="entry name" value="OUTER MEMBRANE CATION EFFLUX PROTEIN"/>
    <property type="match status" value="1"/>
</dbReference>
<proteinExistence type="inferred from homology"/>
<evidence type="ECO:0000256" key="1">
    <source>
        <dbReference type="ARBA" id="ARBA00007613"/>
    </source>
</evidence>
<dbReference type="EMBL" id="AP025523">
    <property type="protein sequence ID" value="BDE05466.1"/>
    <property type="molecule type" value="Genomic_DNA"/>
</dbReference>
<keyword evidence="4" id="KW-1185">Reference proteome</keyword>
<evidence type="ECO:0000313" key="3">
    <source>
        <dbReference type="EMBL" id="BDE05466.1"/>
    </source>
</evidence>
<evidence type="ECO:0000313" key="4">
    <source>
        <dbReference type="Proteomes" id="UP001317532"/>
    </source>
</evidence>
<sequence length="463" mass="48367">MRARVGAGAALAAVAFFVVPAAAQPAPPLDLRGAVRFALDHDPTVLNRRAALAQNEATYAKNHAAEFPSLAATLQNQLSKGNGNSGGSFQQFGLSQASVFSQNLAQIGSNWTLYNGSLAQIQAQEAKRNVEAARFDEKRAEQQLASDVAAAWYNAVQQREAVRFADGDRTYQQQLLDAARAQERVGRVAGVDVLRAQVNELRSEATLTSSRAAAANAREALAQRIGAPPDTAFALPVDLPEPPPPTTPLAALIAQALDARSDIGSARAQVAVARLADAAIESDRRPQLTLSASLGNSESPTSGTASRFVPGFGLVAGNAVQRPGFWNLGATESFTLPVIDYGSRRAAHRAARAQLDAALAALASDESGVATDVRQALRGVQTANANLATQREGTRLGLESARIAQLQYRNGLISLTDAAAAQQSALSAANDLVAARVAYLNALVRLRTAVGTADALAVVDVGV</sequence>
<dbReference type="Gene3D" id="1.20.1600.10">
    <property type="entry name" value="Outer membrane efflux proteins (OEP)"/>
    <property type="match status" value="1"/>
</dbReference>
<name>A0AAN1XVX8_UNVUL</name>
<dbReference type="GO" id="GO:0015562">
    <property type="term" value="F:efflux transmembrane transporter activity"/>
    <property type="evidence" value="ECO:0007669"/>
    <property type="project" value="InterPro"/>
</dbReference>